<organism evidence="1">
    <name type="scientific">Anguilla anguilla</name>
    <name type="common">European freshwater eel</name>
    <name type="synonym">Muraena anguilla</name>
    <dbReference type="NCBI Taxonomy" id="7936"/>
    <lineage>
        <taxon>Eukaryota</taxon>
        <taxon>Metazoa</taxon>
        <taxon>Chordata</taxon>
        <taxon>Craniata</taxon>
        <taxon>Vertebrata</taxon>
        <taxon>Euteleostomi</taxon>
        <taxon>Actinopterygii</taxon>
        <taxon>Neopterygii</taxon>
        <taxon>Teleostei</taxon>
        <taxon>Anguilliformes</taxon>
        <taxon>Anguillidae</taxon>
        <taxon>Anguilla</taxon>
    </lineage>
</organism>
<reference evidence="1" key="2">
    <citation type="journal article" date="2015" name="Fish Shellfish Immunol.">
        <title>Early steps in the European eel (Anguilla anguilla)-Vibrio vulnificus interaction in the gills: Role of the RtxA13 toxin.</title>
        <authorList>
            <person name="Callol A."/>
            <person name="Pajuelo D."/>
            <person name="Ebbesson L."/>
            <person name="Teles M."/>
            <person name="MacKenzie S."/>
            <person name="Amaro C."/>
        </authorList>
    </citation>
    <scope>NUCLEOTIDE SEQUENCE</scope>
</reference>
<dbReference type="EMBL" id="GBXM01078632">
    <property type="protein sequence ID" value="JAH29945.1"/>
    <property type="molecule type" value="Transcribed_RNA"/>
</dbReference>
<name>A0A0E9RNE9_ANGAN</name>
<accession>A0A0E9RNE9</accession>
<protein>
    <submittedName>
        <fullName evidence="1">Uncharacterized protein</fullName>
    </submittedName>
</protein>
<reference evidence="1" key="1">
    <citation type="submission" date="2014-11" db="EMBL/GenBank/DDBJ databases">
        <authorList>
            <person name="Amaro Gonzalez C."/>
        </authorList>
    </citation>
    <scope>NUCLEOTIDE SEQUENCE</scope>
</reference>
<sequence length="57" mass="6385">MVPSITICHLGPSAVNNCNSITLPPPFLTVGRMFFFEMMYHCTPDIMGPVSSKRIHF</sequence>
<dbReference type="AlphaFoldDB" id="A0A0E9RNE9"/>
<proteinExistence type="predicted"/>
<evidence type="ECO:0000313" key="1">
    <source>
        <dbReference type="EMBL" id="JAH29945.1"/>
    </source>
</evidence>